<dbReference type="HOGENOM" id="CLU_207235_0_0_11"/>
<accession>S4NDH0</accession>
<evidence type="ECO:0000313" key="1">
    <source>
        <dbReference type="EMBL" id="EPJ36304.1"/>
    </source>
</evidence>
<name>S4NDH0_9ACTN</name>
<evidence type="ECO:0000313" key="2">
    <source>
        <dbReference type="Proteomes" id="UP000015001"/>
    </source>
</evidence>
<gene>
    <name evidence="1" type="ORF">STAFG_6638</name>
</gene>
<keyword evidence="2" id="KW-1185">Reference proteome</keyword>
<dbReference type="EMBL" id="AOPY01001571">
    <property type="protein sequence ID" value="EPJ36304.1"/>
    <property type="molecule type" value="Genomic_DNA"/>
</dbReference>
<dbReference type="PATRIC" id="fig|1283301.3.peg.6589"/>
<dbReference type="AlphaFoldDB" id="S4NDH0"/>
<comment type="caution">
    <text evidence="1">The sequence shown here is derived from an EMBL/GenBank/DDBJ whole genome shotgun (WGS) entry which is preliminary data.</text>
</comment>
<organism evidence="1 2">
    <name type="scientific">Streptomyces afghaniensis 772</name>
    <dbReference type="NCBI Taxonomy" id="1283301"/>
    <lineage>
        <taxon>Bacteria</taxon>
        <taxon>Bacillati</taxon>
        <taxon>Actinomycetota</taxon>
        <taxon>Actinomycetes</taxon>
        <taxon>Kitasatosporales</taxon>
        <taxon>Streptomycetaceae</taxon>
        <taxon>Streptomyces</taxon>
    </lineage>
</organism>
<dbReference type="Proteomes" id="UP000015001">
    <property type="component" value="Unassembled WGS sequence"/>
</dbReference>
<reference evidence="1 2" key="1">
    <citation type="submission" date="2013-02" db="EMBL/GenBank/DDBJ databases">
        <title>Draft Genome Sequence of Streptomyces afghaniensis, Which Produces Compounds of the Julimycin B-Complex.</title>
        <authorList>
            <person name="Gruening B.A."/>
            <person name="Praeg A."/>
            <person name="Erxleben A."/>
            <person name="Guenther S."/>
            <person name="Fiedler H.-P."/>
            <person name="Goodfellow M."/>
            <person name="Mueller M."/>
        </authorList>
    </citation>
    <scope>NUCLEOTIDE SEQUENCE [LARGE SCALE GENOMIC DNA]</scope>
    <source>
        <strain evidence="1 2">772</strain>
    </source>
</reference>
<protein>
    <submittedName>
        <fullName evidence="1">Uncharacterized protein</fullName>
    </submittedName>
</protein>
<sequence length="55" mass="6173">MQSFEPGEVWYWDYSTNELYESGPELAGPVSHPVDQPVLGPAGRVPDDWARVLRA</sequence>
<proteinExistence type="predicted"/>